<evidence type="ECO:0000256" key="1">
    <source>
        <dbReference type="SAM" id="SignalP"/>
    </source>
</evidence>
<sequence>MIGQRARWAFLVSAVFVSGALVGALTSCSATTPSPSAIALVNTDTGPIGARIAQAMEQDGGGFEWAVVAPGAADTDDYAAVITLPADLTEAMGTLASPNPRYAEVRVATNDAADEDLVREATDRVTHRIGAAGVDAALAAVSQARSQLSGVQFTAQLLGAGVNAAAAGADQFSGGTEQLLGFLDFAKEGSAQLTSAIAILDQTVDGAAAQANQLAAALDSTDVTIAQVQRTATGVSSGLDQLLPLLRALPFAGDPALADIIAKLDGLRDVSGQAGAQLDGLDLLVGGAVDPDTDLATLLRTVVGRLQGASAQLNEGAKLAEGLPELADTGGAQLVDAIGQLTSGVSQLQSVVGTLNAQTGKAMETLPMRSTAQQSAIALALTDPVRIVRE</sequence>
<evidence type="ECO:0000313" key="2">
    <source>
        <dbReference type="EMBL" id="MEV0707316.1"/>
    </source>
</evidence>
<dbReference type="RefSeq" id="WP_357781051.1">
    <property type="nucleotide sequence ID" value="NZ_JBFAKC010000003.1"/>
</dbReference>
<dbReference type="Proteomes" id="UP001551695">
    <property type="component" value="Unassembled WGS sequence"/>
</dbReference>
<reference evidence="2 3" key="1">
    <citation type="submission" date="2024-06" db="EMBL/GenBank/DDBJ databases">
        <title>The Natural Products Discovery Center: Release of the First 8490 Sequenced Strains for Exploring Actinobacteria Biosynthetic Diversity.</title>
        <authorList>
            <person name="Kalkreuter E."/>
            <person name="Kautsar S.A."/>
            <person name="Yang D."/>
            <person name="Bader C.D."/>
            <person name="Teijaro C.N."/>
            <person name="Fluegel L."/>
            <person name="Davis C.M."/>
            <person name="Simpson J.R."/>
            <person name="Lauterbach L."/>
            <person name="Steele A.D."/>
            <person name="Gui C."/>
            <person name="Meng S."/>
            <person name="Li G."/>
            <person name="Viehrig K."/>
            <person name="Ye F."/>
            <person name="Su P."/>
            <person name="Kiefer A.F."/>
            <person name="Nichols A."/>
            <person name="Cepeda A.J."/>
            <person name="Yan W."/>
            <person name="Fan B."/>
            <person name="Jiang Y."/>
            <person name="Adhikari A."/>
            <person name="Zheng C.-J."/>
            <person name="Schuster L."/>
            <person name="Cowan T.M."/>
            <person name="Smanski M.J."/>
            <person name="Chevrette M.G."/>
            <person name="De Carvalho L.P.S."/>
            <person name="Shen B."/>
        </authorList>
    </citation>
    <scope>NUCLEOTIDE SEQUENCE [LARGE SCALE GENOMIC DNA]</scope>
    <source>
        <strain evidence="2 3">NPDC050403</strain>
    </source>
</reference>
<proteinExistence type="predicted"/>
<comment type="caution">
    <text evidence="2">The sequence shown here is derived from an EMBL/GenBank/DDBJ whole genome shotgun (WGS) entry which is preliminary data.</text>
</comment>
<accession>A0ABV3FPG8</accession>
<keyword evidence="1" id="KW-0732">Signal</keyword>
<evidence type="ECO:0000313" key="3">
    <source>
        <dbReference type="Proteomes" id="UP001551695"/>
    </source>
</evidence>
<name>A0ABV3FPG8_9NOCA</name>
<feature type="chain" id="PRO_5047262085" evidence="1">
    <location>
        <begin position="30"/>
        <end position="390"/>
    </location>
</feature>
<dbReference type="EMBL" id="JBFAKC010000003">
    <property type="protein sequence ID" value="MEV0707316.1"/>
    <property type="molecule type" value="Genomic_DNA"/>
</dbReference>
<dbReference type="PROSITE" id="PS51257">
    <property type="entry name" value="PROKAR_LIPOPROTEIN"/>
    <property type="match status" value="1"/>
</dbReference>
<protein>
    <submittedName>
        <fullName evidence="2">Uncharacterized protein</fullName>
    </submittedName>
</protein>
<gene>
    <name evidence="2" type="ORF">AB0I48_07100</name>
</gene>
<keyword evidence="3" id="KW-1185">Reference proteome</keyword>
<organism evidence="2 3">
    <name type="scientific">Nocardia aurea</name>
    <dbReference type="NCBI Taxonomy" id="2144174"/>
    <lineage>
        <taxon>Bacteria</taxon>
        <taxon>Bacillati</taxon>
        <taxon>Actinomycetota</taxon>
        <taxon>Actinomycetes</taxon>
        <taxon>Mycobacteriales</taxon>
        <taxon>Nocardiaceae</taxon>
        <taxon>Nocardia</taxon>
    </lineage>
</organism>
<feature type="signal peptide" evidence="1">
    <location>
        <begin position="1"/>
        <end position="29"/>
    </location>
</feature>